<dbReference type="AlphaFoldDB" id="A0A7W8A2I1"/>
<sequence length="364" mass="40019">MDLLARARELKPELVHYATSGRFQRELTAVLDRFYAGGQPQDEANAFLPVDYFVHQHRLGGGGTVVDRFVDEHPDLDPADRELLLSWKDVVEGVFEVTGFDGPALVLFNHVDELTYRTLSNLGEEAFAPLAEGMFVVGRLIPLGRDWLISATPSVHTAQARERLIVAAAHVTLENPAAAYRNPELLAAARRTQAEQRRCFISYFGSDQVVVAGAEVAEKIRGYLGYQAERLGGQVEAEIPEHVARAGSVALIFDETDGLSYYAEFARLAEIFDRPGLVVRREGRDLVTSYLKGDAVSPVPIVRLAERDHAKAGELFAGLLGRPGFLWERSGQALLRTHKPGYFDGPRLPTVVPPTRAVAEHAGG</sequence>
<protein>
    <submittedName>
        <fullName evidence="1">Uncharacterized protein</fullName>
    </submittedName>
</protein>
<dbReference type="RefSeq" id="WP_184961788.1">
    <property type="nucleotide sequence ID" value="NZ_JACHIN010000004.1"/>
</dbReference>
<name>A0A7W8A2I1_9ACTN</name>
<organism evidence="1 2">
    <name type="scientific">Nonomuraea endophytica</name>
    <dbReference type="NCBI Taxonomy" id="714136"/>
    <lineage>
        <taxon>Bacteria</taxon>
        <taxon>Bacillati</taxon>
        <taxon>Actinomycetota</taxon>
        <taxon>Actinomycetes</taxon>
        <taxon>Streptosporangiales</taxon>
        <taxon>Streptosporangiaceae</taxon>
        <taxon>Nonomuraea</taxon>
    </lineage>
</organism>
<gene>
    <name evidence="1" type="ORF">HNR40_003150</name>
</gene>
<evidence type="ECO:0000313" key="1">
    <source>
        <dbReference type="EMBL" id="MBB5077675.1"/>
    </source>
</evidence>
<accession>A0A7W8A2I1</accession>
<comment type="caution">
    <text evidence="1">The sequence shown here is derived from an EMBL/GenBank/DDBJ whole genome shotgun (WGS) entry which is preliminary data.</text>
</comment>
<evidence type="ECO:0000313" key="2">
    <source>
        <dbReference type="Proteomes" id="UP000568380"/>
    </source>
</evidence>
<dbReference type="Proteomes" id="UP000568380">
    <property type="component" value="Unassembled WGS sequence"/>
</dbReference>
<proteinExistence type="predicted"/>
<reference evidence="1 2" key="1">
    <citation type="submission" date="2020-08" db="EMBL/GenBank/DDBJ databases">
        <title>Genomic Encyclopedia of Type Strains, Phase IV (KMG-IV): sequencing the most valuable type-strain genomes for metagenomic binning, comparative biology and taxonomic classification.</title>
        <authorList>
            <person name="Goeker M."/>
        </authorList>
    </citation>
    <scope>NUCLEOTIDE SEQUENCE [LARGE SCALE GENOMIC DNA]</scope>
    <source>
        <strain evidence="1 2">DSM 45385</strain>
    </source>
</reference>
<keyword evidence="2" id="KW-1185">Reference proteome</keyword>
<dbReference type="EMBL" id="JACHIN010000004">
    <property type="protein sequence ID" value="MBB5077675.1"/>
    <property type="molecule type" value="Genomic_DNA"/>
</dbReference>